<name>X1HZU3_9ZZZZ</name>
<evidence type="ECO:0000313" key="1">
    <source>
        <dbReference type="EMBL" id="GAH50838.1"/>
    </source>
</evidence>
<reference evidence="1" key="1">
    <citation type="journal article" date="2014" name="Front. Microbiol.">
        <title>High frequency of phylogenetically diverse reductive dehalogenase-homologous genes in deep subseafloor sedimentary metagenomes.</title>
        <authorList>
            <person name="Kawai M."/>
            <person name="Futagami T."/>
            <person name="Toyoda A."/>
            <person name="Takaki Y."/>
            <person name="Nishi S."/>
            <person name="Hori S."/>
            <person name="Arai W."/>
            <person name="Tsubouchi T."/>
            <person name="Morono Y."/>
            <person name="Uchiyama I."/>
            <person name="Ito T."/>
            <person name="Fujiyama A."/>
            <person name="Inagaki F."/>
            <person name="Takami H."/>
        </authorList>
    </citation>
    <scope>NUCLEOTIDE SEQUENCE</scope>
    <source>
        <strain evidence="1">Expedition CK06-06</strain>
    </source>
</reference>
<sequence>MARENNFLIGNGERLTHNVEVPTSSGPKNMPYDFATTQKRIKNDLNKTYEYFKILPDDVCPNNKSVAIITMHPRFVSKSEFPIDFIKTAGFSAIGSRQKKIEPDSWGIKKPPKEAQTEQIFISGMRDQFYQLAESIQRLNQQSGVAKSLLRIESISPFTAESKIKSIPKDRNEILLEVILHNAKDEAIIELFIAYVLKMEAFAM</sequence>
<comment type="caution">
    <text evidence="1">The sequence shown here is derived from an EMBL/GenBank/DDBJ whole genome shotgun (WGS) entry which is preliminary data.</text>
</comment>
<accession>X1HZU3</accession>
<feature type="non-terminal residue" evidence="1">
    <location>
        <position position="204"/>
    </location>
</feature>
<dbReference type="AlphaFoldDB" id="X1HZU3"/>
<protein>
    <submittedName>
        <fullName evidence="1">Uncharacterized protein</fullName>
    </submittedName>
</protein>
<gene>
    <name evidence="1" type="ORF">S03H2_39707</name>
</gene>
<organism evidence="1">
    <name type="scientific">marine sediment metagenome</name>
    <dbReference type="NCBI Taxonomy" id="412755"/>
    <lineage>
        <taxon>unclassified sequences</taxon>
        <taxon>metagenomes</taxon>
        <taxon>ecological metagenomes</taxon>
    </lineage>
</organism>
<dbReference type="EMBL" id="BARU01024575">
    <property type="protein sequence ID" value="GAH50838.1"/>
    <property type="molecule type" value="Genomic_DNA"/>
</dbReference>
<proteinExistence type="predicted"/>